<dbReference type="Pfam" id="PF13411">
    <property type="entry name" value="MerR_1"/>
    <property type="match status" value="1"/>
</dbReference>
<dbReference type="SUPFAM" id="SSF46955">
    <property type="entry name" value="Putative DNA-binding domain"/>
    <property type="match status" value="1"/>
</dbReference>
<proteinExistence type="predicted"/>
<accession>A0A0R1V902</accession>
<dbReference type="CDD" id="cd01109">
    <property type="entry name" value="HTH_YyaN"/>
    <property type="match status" value="1"/>
</dbReference>
<keyword evidence="4" id="KW-1185">Reference proteome</keyword>
<gene>
    <name evidence="3" type="ORF">FC60_GL000433</name>
</gene>
<dbReference type="Proteomes" id="UP000051739">
    <property type="component" value="Unassembled WGS sequence"/>
</dbReference>
<feature type="domain" description="HTH merR-type" evidence="2">
    <location>
        <begin position="8"/>
        <end position="77"/>
    </location>
</feature>
<name>A0A0R1V902_9LACO</name>
<dbReference type="InterPro" id="IPR000551">
    <property type="entry name" value="MerR-type_HTH_dom"/>
</dbReference>
<dbReference type="InterPro" id="IPR009061">
    <property type="entry name" value="DNA-bd_dom_put_sf"/>
</dbReference>
<dbReference type="Gene3D" id="1.10.1660.10">
    <property type="match status" value="1"/>
</dbReference>
<dbReference type="GO" id="GO:0003677">
    <property type="term" value="F:DNA binding"/>
    <property type="evidence" value="ECO:0007669"/>
    <property type="project" value="UniProtKB-KW"/>
</dbReference>
<dbReference type="GO" id="GO:0003700">
    <property type="term" value="F:DNA-binding transcription factor activity"/>
    <property type="evidence" value="ECO:0007669"/>
    <property type="project" value="InterPro"/>
</dbReference>
<comment type="caution">
    <text evidence="3">The sequence shown here is derived from an EMBL/GenBank/DDBJ whole genome shotgun (WGS) entry which is preliminary data.</text>
</comment>
<dbReference type="PRINTS" id="PR00040">
    <property type="entry name" value="HTHMERR"/>
</dbReference>
<evidence type="ECO:0000256" key="1">
    <source>
        <dbReference type="ARBA" id="ARBA00023125"/>
    </source>
</evidence>
<dbReference type="PROSITE" id="PS50937">
    <property type="entry name" value="HTH_MERR_2"/>
    <property type="match status" value="1"/>
</dbReference>
<dbReference type="RefSeq" id="WP_056937487.1">
    <property type="nucleotide sequence ID" value="NZ_AZFN01000014.1"/>
</dbReference>
<dbReference type="PATRIC" id="fig|1423749.3.peg.436"/>
<keyword evidence="1" id="KW-0238">DNA-binding</keyword>
<sequence>MDTIANETYSIGEVAAMFNLSVPTLRYYDHEGLILNLRKNAAGVRQFTEQNINAINIIECLKRAGMSIKNIKQFMKWCDQGDATLDLRLAMFQELKTQVQHQMDELQATMDTIDYKCHYYQQAVADGTEKYVAQSHHHLDTDNL</sequence>
<dbReference type="SMART" id="SM00422">
    <property type="entry name" value="HTH_MERR"/>
    <property type="match status" value="1"/>
</dbReference>
<dbReference type="InterPro" id="IPR047057">
    <property type="entry name" value="MerR_fam"/>
</dbReference>
<evidence type="ECO:0000313" key="4">
    <source>
        <dbReference type="Proteomes" id="UP000051739"/>
    </source>
</evidence>
<evidence type="ECO:0000259" key="2">
    <source>
        <dbReference type="PROSITE" id="PS50937"/>
    </source>
</evidence>
<dbReference type="PANTHER" id="PTHR30204:SF82">
    <property type="entry name" value="TRANSCRIPTIONAL REGULATOR, MERR FAMILY"/>
    <property type="match status" value="1"/>
</dbReference>
<dbReference type="AlphaFoldDB" id="A0A0R1V902"/>
<evidence type="ECO:0000313" key="3">
    <source>
        <dbReference type="EMBL" id="KRM01949.1"/>
    </source>
</evidence>
<reference evidence="3 4" key="1">
    <citation type="journal article" date="2015" name="Genome Announc.">
        <title>Expanding the biotechnology potential of lactobacilli through comparative genomics of 213 strains and associated genera.</title>
        <authorList>
            <person name="Sun Z."/>
            <person name="Harris H.M."/>
            <person name="McCann A."/>
            <person name="Guo C."/>
            <person name="Argimon S."/>
            <person name="Zhang W."/>
            <person name="Yang X."/>
            <person name="Jeffery I.B."/>
            <person name="Cooney J.C."/>
            <person name="Kagawa T.F."/>
            <person name="Liu W."/>
            <person name="Song Y."/>
            <person name="Salvetti E."/>
            <person name="Wrobel A."/>
            <person name="Rasinkangas P."/>
            <person name="Parkhill J."/>
            <person name="Rea M.C."/>
            <person name="O'Sullivan O."/>
            <person name="Ritari J."/>
            <person name="Douillard F.P."/>
            <person name="Paul Ross R."/>
            <person name="Yang R."/>
            <person name="Briner A.E."/>
            <person name="Felis G.E."/>
            <person name="de Vos W.M."/>
            <person name="Barrangou R."/>
            <person name="Klaenhammer T.R."/>
            <person name="Caufield P.W."/>
            <person name="Cui Y."/>
            <person name="Zhang H."/>
            <person name="O'Toole P.W."/>
        </authorList>
    </citation>
    <scope>NUCLEOTIDE SEQUENCE [LARGE SCALE GENOMIC DNA]</scope>
    <source>
        <strain evidence="3 4">DSM 16045</strain>
    </source>
</reference>
<dbReference type="PANTHER" id="PTHR30204">
    <property type="entry name" value="REDOX-CYCLING DRUG-SENSING TRANSCRIPTIONAL ACTIVATOR SOXR"/>
    <property type="match status" value="1"/>
</dbReference>
<protein>
    <submittedName>
        <fullName evidence="3">MerR family transcriptional regulator</fullName>
    </submittedName>
</protein>
<dbReference type="EMBL" id="AZFN01000014">
    <property type="protein sequence ID" value="KRM01949.1"/>
    <property type="molecule type" value="Genomic_DNA"/>
</dbReference>
<organism evidence="3 4">
    <name type="scientific">Limosilactobacillus gastricus DSM 16045</name>
    <dbReference type="NCBI Taxonomy" id="1423749"/>
    <lineage>
        <taxon>Bacteria</taxon>
        <taxon>Bacillati</taxon>
        <taxon>Bacillota</taxon>
        <taxon>Bacilli</taxon>
        <taxon>Lactobacillales</taxon>
        <taxon>Lactobacillaceae</taxon>
        <taxon>Limosilactobacillus</taxon>
    </lineage>
</organism>